<dbReference type="Gene3D" id="3.30.160.20">
    <property type="match status" value="1"/>
</dbReference>
<dbReference type="GO" id="GO:0005763">
    <property type="term" value="C:mitochondrial small ribosomal subunit"/>
    <property type="evidence" value="ECO:0007669"/>
    <property type="project" value="TreeGrafter"/>
</dbReference>
<dbReference type="PANTHER" id="PTHR13490:SF0">
    <property type="entry name" value="SMALL RIBOSOMAL SUBUNIT PROTEIN MS35"/>
    <property type="match status" value="1"/>
</dbReference>
<name>A0A0C2J118_THEKT</name>
<dbReference type="AlphaFoldDB" id="A0A0C2J118"/>
<reference evidence="2 3" key="1">
    <citation type="journal article" date="2014" name="Genome Biol. Evol.">
        <title>The genome of the myxosporean Thelohanellus kitauei shows adaptations to nutrient acquisition within its fish host.</title>
        <authorList>
            <person name="Yang Y."/>
            <person name="Xiong J."/>
            <person name="Zhou Z."/>
            <person name="Huo F."/>
            <person name="Miao W."/>
            <person name="Ran C."/>
            <person name="Liu Y."/>
            <person name="Zhang J."/>
            <person name="Feng J."/>
            <person name="Wang M."/>
            <person name="Wang M."/>
            <person name="Wang L."/>
            <person name="Yao B."/>
        </authorList>
    </citation>
    <scope>NUCLEOTIDE SEQUENCE [LARGE SCALE GENOMIC DNA]</scope>
    <source>
        <strain evidence="2">Wuqing</strain>
    </source>
</reference>
<feature type="domain" description="Small ribosomal subunit protein mS35 mitochondrial conserved" evidence="1">
    <location>
        <begin position="85"/>
        <end position="171"/>
    </location>
</feature>
<dbReference type="OrthoDB" id="283424at2759"/>
<dbReference type="InterPro" id="IPR019349">
    <property type="entry name" value="Ribosomal_mS35_mit"/>
</dbReference>
<dbReference type="GO" id="GO:0003735">
    <property type="term" value="F:structural constituent of ribosome"/>
    <property type="evidence" value="ECO:0007669"/>
    <property type="project" value="InterPro"/>
</dbReference>
<gene>
    <name evidence="2" type="ORF">RF11_08963</name>
</gene>
<evidence type="ECO:0000313" key="3">
    <source>
        <dbReference type="Proteomes" id="UP000031668"/>
    </source>
</evidence>
<dbReference type="PANTHER" id="PTHR13490">
    <property type="entry name" value="MITOCHONDRIAL 28S RIBOSOMAL PROTEIN S28"/>
    <property type="match status" value="1"/>
</dbReference>
<keyword evidence="3" id="KW-1185">Reference proteome</keyword>
<organism evidence="2 3">
    <name type="scientific">Thelohanellus kitauei</name>
    <name type="common">Myxosporean</name>
    <dbReference type="NCBI Taxonomy" id="669202"/>
    <lineage>
        <taxon>Eukaryota</taxon>
        <taxon>Metazoa</taxon>
        <taxon>Cnidaria</taxon>
        <taxon>Myxozoa</taxon>
        <taxon>Myxosporea</taxon>
        <taxon>Bivalvulida</taxon>
        <taxon>Platysporina</taxon>
        <taxon>Myxobolidae</taxon>
        <taxon>Thelohanellus</taxon>
    </lineage>
</organism>
<dbReference type="EMBL" id="JWZT01004873">
    <property type="protein sequence ID" value="KII62787.1"/>
    <property type="molecule type" value="Genomic_DNA"/>
</dbReference>
<proteinExistence type="predicted"/>
<sequence length="269" mass="30864">MEAVLCKNQTFSPEMIPLSVSTGRNKDNLNNTFKTPSPGPSGNIETLKIPTFFHLTPDVIKKHCKELKELCTPWPEQIKHLDTKITYFTYIYSGSNFTQDGSQNVEVVIPFSKYKGTEEQVMKMMLLLGKKYEHHTGSIVIKADKFKSREQNIEYAFEALRNCVFESKIVRDFETLSKEQNNIKDIPFETLFNWSHSPKWKRKNIKTIVNGKLVRFNRVGHPFLVEIPKLGIVGPYNDPKVTIAPLTEEIVNSKTTTTSIVSKRLKIHS</sequence>
<protein>
    <submittedName>
        <fullName evidence="2">28S ribosomal protein S35, mitochondrial</fullName>
    </submittedName>
</protein>
<dbReference type="Pfam" id="PF10213">
    <property type="entry name" value="MRP-S28"/>
    <property type="match status" value="1"/>
</dbReference>
<comment type="caution">
    <text evidence="2">The sequence shown here is derived from an EMBL/GenBank/DDBJ whole genome shotgun (WGS) entry which is preliminary data.</text>
</comment>
<evidence type="ECO:0000313" key="2">
    <source>
        <dbReference type="EMBL" id="KII62787.1"/>
    </source>
</evidence>
<dbReference type="InterPro" id="IPR039848">
    <property type="entry name" value="Ribosomal_mS35_mt"/>
</dbReference>
<dbReference type="GO" id="GO:0032543">
    <property type="term" value="P:mitochondrial translation"/>
    <property type="evidence" value="ECO:0007669"/>
    <property type="project" value="InterPro"/>
</dbReference>
<dbReference type="Proteomes" id="UP000031668">
    <property type="component" value="Unassembled WGS sequence"/>
</dbReference>
<dbReference type="OMA" id="EQNIEYA"/>
<accession>A0A0C2J118</accession>
<keyword evidence="2" id="KW-0687">Ribonucleoprotein</keyword>
<evidence type="ECO:0000259" key="1">
    <source>
        <dbReference type="Pfam" id="PF10213"/>
    </source>
</evidence>
<keyword evidence="2" id="KW-0689">Ribosomal protein</keyword>